<dbReference type="STRING" id="649639.Bcell_4216"/>
<dbReference type="HOGENOM" id="CLU_3212238_0_0_9"/>
<accession>E6TZ00</accession>
<keyword evidence="1" id="KW-0472">Membrane</keyword>
<dbReference type="Proteomes" id="UP000001401">
    <property type="component" value="Chromosome"/>
</dbReference>
<evidence type="ECO:0000256" key="1">
    <source>
        <dbReference type="SAM" id="Phobius"/>
    </source>
</evidence>
<feature type="transmembrane region" description="Helical" evidence="1">
    <location>
        <begin position="6"/>
        <end position="27"/>
    </location>
</feature>
<evidence type="ECO:0000313" key="2">
    <source>
        <dbReference type="EMBL" id="ADU32443.1"/>
    </source>
</evidence>
<name>E6TZ00_EVAC2</name>
<dbReference type="KEGG" id="bco:Bcell_4216"/>
<reference evidence="2" key="1">
    <citation type="submission" date="2010-12" db="EMBL/GenBank/DDBJ databases">
        <title>Complete sequence of Bacillus cellulosilyticus DSM 2522.</title>
        <authorList>
            <consortium name="US DOE Joint Genome Institute"/>
            <person name="Lucas S."/>
            <person name="Copeland A."/>
            <person name="Lapidus A."/>
            <person name="Cheng J.-F."/>
            <person name="Bruce D."/>
            <person name="Goodwin L."/>
            <person name="Pitluck S."/>
            <person name="Chertkov O."/>
            <person name="Detter J.C."/>
            <person name="Han C."/>
            <person name="Tapia R."/>
            <person name="Land M."/>
            <person name="Hauser L."/>
            <person name="Jeffries C."/>
            <person name="Kyrpides N."/>
            <person name="Ivanova N."/>
            <person name="Mikhailova N."/>
            <person name="Brumm P."/>
            <person name="Mead D."/>
            <person name="Woyke T."/>
        </authorList>
    </citation>
    <scope>NUCLEOTIDE SEQUENCE [LARGE SCALE GENOMIC DNA]</scope>
    <source>
        <strain evidence="2">DSM 2522</strain>
    </source>
</reference>
<sequence>MNNIDHYDFIIVGALSAGVGVGSLLVFRYFNLNLTHQDNSLHIH</sequence>
<keyword evidence="3" id="KW-1185">Reference proteome</keyword>
<dbReference type="EMBL" id="CP002394">
    <property type="protein sequence ID" value="ADU32443.1"/>
    <property type="molecule type" value="Genomic_DNA"/>
</dbReference>
<proteinExistence type="predicted"/>
<keyword evidence="1" id="KW-1133">Transmembrane helix</keyword>
<protein>
    <submittedName>
        <fullName evidence="2">Uncharacterized protein</fullName>
    </submittedName>
</protein>
<evidence type="ECO:0000313" key="3">
    <source>
        <dbReference type="Proteomes" id="UP000001401"/>
    </source>
</evidence>
<gene>
    <name evidence="2" type="ordered locus">Bcell_4216</name>
</gene>
<organism evidence="2 3">
    <name type="scientific">Evansella cellulosilytica (strain ATCC 21833 / DSM 2522 / FERM P-1141 / JCM 9156 / N-4)</name>
    <name type="common">Bacillus cellulosilyticus</name>
    <dbReference type="NCBI Taxonomy" id="649639"/>
    <lineage>
        <taxon>Bacteria</taxon>
        <taxon>Bacillati</taxon>
        <taxon>Bacillota</taxon>
        <taxon>Bacilli</taxon>
        <taxon>Bacillales</taxon>
        <taxon>Bacillaceae</taxon>
        <taxon>Evansella</taxon>
    </lineage>
</organism>
<dbReference type="AlphaFoldDB" id="E6TZ00"/>
<keyword evidence="1" id="KW-0812">Transmembrane</keyword>